<dbReference type="Proteomes" id="UP000002358">
    <property type="component" value="Chromosome 4"/>
</dbReference>
<keyword evidence="3" id="KW-0862">Zinc</keyword>
<feature type="compositionally biased region" description="Gly residues" evidence="6">
    <location>
        <begin position="836"/>
        <end position="847"/>
    </location>
</feature>
<evidence type="ECO:0000256" key="2">
    <source>
        <dbReference type="ARBA" id="ARBA00022771"/>
    </source>
</evidence>
<keyword evidence="10" id="KW-1185">Reference proteome</keyword>
<sequence length="1004" mass="107677">MVAAATATASALAASVSALAMQDRQDLSSQYNHQMQSQHAMAHQTYNTMGYNQRSPMTGMGPMGMNNYGSMGSVNPMMSPINSMNSMSGMASGNPMNHMMMGGGGNAGVGNMGNAGMSSGISPMSAMSQMGNVGMMNSAMPGTGVPINKMTMQQQQSQQAYARRMAPYPNPAMHATQKRMQQQQPQPQPQQQVPYGAGAPTVGMSHGAYGGMPAGQQYPNGYVARPNAFQAQAQAQAQQQQQQQQVQQQQQHQLQQQQQQYQASLQQQQYQASLQQQQMNPAAMSATGYSASTTSAMMRGAAGVRQQQQQQQQQQAQTMAPAYGGVPSQASQYYASQSSATGAGLNPMQSHHHGPGAVHHPQQQQQQQPPQPQVNPMAAAAAAAQQYHTSHQQQQQQQQQPGNPGVYGQGAPTYGAQYGQQDGSPMRSAGGVQGGGNMNYQHSPIPGNPTPPLTPASNIPPYVSPNSDGKHGFNDMKPMMSKEEELRLTFPVRDGIILPPFRLEHNLAVSNHVFQLKNTVHSTLMLRPDLELQLKCFHHEDRQMNTNWPLSVQISVNAMPLHIDRGENKSSHKPLYLKDICQNGRNTIQITVSACCCSHLFVLQLVHRPSVQSVLQGLLRKRLLTAEHGVTKIKRNFSNTHPSNGMPTEKDALEHTSIKVSLKCPITLKRITLPARGQDCKHIQCFDLESYLQLNCERGNWRCPVCTKPAQLEGLEVDQYMWGILNNTNSPDVEEVTIDSSANWKPKKSEQDEQECKRLNTKAMSPGSMNMPTMNSWMDANQAMSPYMPPDMNSIVSGSMMGGSPSSQQAYGSRNPGTPSSTSVSQANNPASMSAGLGGDMSMGGNPGQNDFSNTNALSHLNDHTNSLDHLNAIDKSLGDQMPHTPHTPHTPGGGGGGGNSGPPSVAPSVSQDTSGNNLNSSTGSGVPGVADTSDIIGSDLNFDPTAVIDGDAGQEALNLLPDTVVDPMELLSYLDPPDLNTPPSSGASSGNPPSNDDILALFE</sequence>
<feature type="region of interest" description="Disordered" evidence="6">
    <location>
        <begin position="972"/>
        <end position="1004"/>
    </location>
</feature>
<feature type="chain" id="PRO_5029700138" description="SP-RING-type domain-containing protein" evidence="7">
    <location>
        <begin position="19"/>
        <end position="1004"/>
    </location>
</feature>
<evidence type="ECO:0000259" key="8">
    <source>
        <dbReference type="PROSITE" id="PS51044"/>
    </source>
</evidence>
<feature type="compositionally biased region" description="Gly residues" evidence="6">
    <location>
        <begin position="892"/>
        <end position="901"/>
    </location>
</feature>
<dbReference type="OrthoDB" id="27975at2759"/>
<feature type="compositionally biased region" description="Low complexity" evidence="6">
    <location>
        <begin position="914"/>
        <end position="925"/>
    </location>
</feature>
<keyword evidence="7" id="KW-0732">Signal</keyword>
<name>A0A7M7H701_NASVI</name>
<dbReference type="PANTHER" id="PTHR10782:SF4">
    <property type="entry name" value="TONALLI, ISOFORM E"/>
    <property type="match status" value="1"/>
</dbReference>
<protein>
    <recommendedName>
        <fullName evidence="8">SP-RING-type domain-containing protein</fullName>
    </recommendedName>
</protein>
<organism evidence="9 10">
    <name type="scientific">Nasonia vitripennis</name>
    <name type="common">Parasitic wasp</name>
    <dbReference type="NCBI Taxonomy" id="7425"/>
    <lineage>
        <taxon>Eukaryota</taxon>
        <taxon>Metazoa</taxon>
        <taxon>Ecdysozoa</taxon>
        <taxon>Arthropoda</taxon>
        <taxon>Hexapoda</taxon>
        <taxon>Insecta</taxon>
        <taxon>Pterygota</taxon>
        <taxon>Neoptera</taxon>
        <taxon>Endopterygota</taxon>
        <taxon>Hymenoptera</taxon>
        <taxon>Apocrita</taxon>
        <taxon>Proctotrupomorpha</taxon>
        <taxon>Chalcidoidea</taxon>
        <taxon>Pteromalidae</taxon>
        <taxon>Pteromalinae</taxon>
        <taxon>Nasonia</taxon>
    </lineage>
</organism>
<feature type="coiled-coil region" evidence="5">
    <location>
        <begin position="230"/>
        <end position="267"/>
    </location>
</feature>
<reference evidence="9" key="1">
    <citation type="submission" date="2021-01" db="UniProtKB">
        <authorList>
            <consortium name="EnsemblMetazoa"/>
        </authorList>
    </citation>
    <scope>IDENTIFICATION</scope>
</reference>
<dbReference type="GO" id="GO:0016925">
    <property type="term" value="P:protein sumoylation"/>
    <property type="evidence" value="ECO:0007669"/>
    <property type="project" value="TreeGrafter"/>
</dbReference>
<dbReference type="CTD" id="39217"/>
<dbReference type="RefSeq" id="XP_008211362.1">
    <property type="nucleotide sequence ID" value="XM_008213140.4"/>
</dbReference>
<dbReference type="GeneID" id="100119422"/>
<dbReference type="PROSITE" id="PS51044">
    <property type="entry name" value="ZF_SP_RING"/>
    <property type="match status" value="1"/>
</dbReference>
<dbReference type="InParanoid" id="A0A7M7H701"/>
<dbReference type="Pfam" id="PF02891">
    <property type="entry name" value="zf-MIZ"/>
    <property type="match status" value="1"/>
</dbReference>
<dbReference type="AlphaFoldDB" id="A0A7M7H701"/>
<evidence type="ECO:0000256" key="7">
    <source>
        <dbReference type="SAM" id="SignalP"/>
    </source>
</evidence>
<dbReference type="GO" id="GO:0006357">
    <property type="term" value="P:regulation of transcription by RNA polymerase II"/>
    <property type="evidence" value="ECO:0007669"/>
    <property type="project" value="TreeGrafter"/>
</dbReference>
<evidence type="ECO:0000256" key="6">
    <source>
        <dbReference type="SAM" id="MobiDB-lite"/>
    </source>
</evidence>
<feature type="compositionally biased region" description="Polar residues" evidence="6">
    <location>
        <begin position="848"/>
        <end position="860"/>
    </location>
</feature>
<feature type="signal peptide" evidence="7">
    <location>
        <begin position="1"/>
        <end position="18"/>
    </location>
</feature>
<dbReference type="GO" id="GO:0003712">
    <property type="term" value="F:transcription coregulator activity"/>
    <property type="evidence" value="ECO:0007669"/>
    <property type="project" value="TreeGrafter"/>
</dbReference>
<dbReference type="FunCoup" id="A0A7M7H701">
    <property type="interactions" value="393"/>
</dbReference>
<dbReference type="Gene3D" id="3.30.40.10">
    <property type="entry name" value="Zinc/RING finger domain, C3HC4 (zinc finger)"/>
    <property type="match status" value="1"/>
</dbReference>
<dbReference type="InterPro" id="IPR004181">
    <property type="entry name" value="Znf_MIZ"/>
</dbReference>
<keyword evidence="1" id="KW-0479">Metal-binding</keyword>
<evidence type="ECO:0000256" key="5">
    <source>
        <dbReference type="SAM" id="Coils"/>
    </source>
</evidence>
<evidence type="ECO:0000256" key="1">
    <source>
        <dbReference type="ARBA" id="ARBA00022723"/>
    </source>
</evidence>
<feature type="compositionally biased region" description="Low complexity" evidence="6">
    <location>
        <begin position="181"/>
        <end position="192"/>
    </location>
</feature>
<evidence type="ECO:0000256" key="3">
    <source>
        <dbReference type="ARBA" id="ARBA00022833"/>
    </source>
</evidence>
<proteinExistence type="predicted"/>
<evidence type="ECO:0000313" key="9">
    <source>
        <dbReference type="EnsemblMetazoa" id="XP_008211362"/>
    </source>
</evidence>
<dbReference type="PANTHER" id="PTHR10782">
    <property type="entry name" value="ZINC FINGER MIZ DOMAIN-CONTAINING PROTEIN"/>
    <property type="match status" value="1"/>
</dbReference>
<dbReference type="KEGG" id="nvi:100119422"/>
<feature type="region of interest" description="Disordered" evidence="6">
    <location>
        <begin position="299"/>
        <end position="436"/>
    </location>
</feature>
<dbReference type="InterPro" id="IPR057847">
    <property type="entry name" value="ZMIZ1/ZMIZ2_GBD-like"/>
</dbReference>
<dbReference type="GO" id="GO:0000785">
    <property type="term" value="C:chromatin"/>
    <property type="evidence" value="ECO:0007669"/>
    <property type="project" value="TreeGrafter"/>
</dbReference>
<dbReference type="GO" id="GO:0061665">
    <property type="term" value="F:SUMO ligase activity"/>
    <property type="evidence" value="ECO:0007669"/>
    <property type="project" value="TreeGrafter"/>
</dbReference>
<accession>A0A7M7H701</accession>
<dbReference type="EnsemblMetazoa" id="XM_008213140">
    <property type="protein sequence ID" value="XP_008211362"/>
    <property type="gene ID" value="LOC100119422"/>
</dbReference>
<dbReference type="GO" id="GO:0008270">
    <property type="term" value="F:zinc ion binding"/>
    <property type="evidence" value="ECO:0007669"/>
    <property type="project" value="UniProtKB-KW"/>
</dbReference>
<dbReference type="SMR" id="A0A7M7H701"/>
<evidence type="ECO:0000313" key="10">
    <source>
        <dbReference type="Proteomes" id="UP000002358"/>
    </source>
</evidence>
<feature type="region of interest" description="Disordered" evidence="6">
    <location>
        <begin position="788"/>
        <end position="863"/>
    </location>
</feature>
<feature type="domain" description="SP-RING-type" evidence="8">
    <location>
        <begin position="649"/>
        <end position="730"/>
    </location>
</feature>
<feature type="compositionally biased region" description="Low complexity" evidence="6">
    <location>
        <begin position="983"/>
        <end position="996"/>
    </location>
</feature>
<feature type="region of interest" description="Disordered" evidence="6">
    <location>
        <begin position="173"/>
        <end position="201"/>
    </location>
</feature>
<keyword evidence="2 4" id="KW-0863">Zinc-finger</keyword>
<evidence type="ECO:0000256" key="4">
    <source>
        <dbReference type="PROSITE-ProRule" id="PRU00452"/>
    </source>
</evidence>
<feature type="compositionally biased region" description="Low complexity" evidence="6">
    <location>
        <begin position="306"/>
        <end position="317"/>
    </location>
</feature>
<keyword evidence="5" id="KW-0175">Coiled coil</keyword>
<feature type="region of interest" description="Disordered" evidence="6">
    <location>
        <begin position="876"/>
        <end position="931"/>
    </location>
</feature>
<feature type="compositionally biased region" description="Low complexity" evidence="6">
    <location>
        <begin position="355"/>
        <end position="410"/>
    </location>
</feature>
<dbReference type="Pfam" id="PF25527">
    <property type="entry name" value="GBD-like_ZMIZ1_ZMIZ2"/>
    <property type="match status" value="1"/>
</dbReference>
<feature type="compositionally biased region" description="Low complexity" evidence="6">
    <location>
        <begin position="328"/>
        <end position="340"/>
    </location>
</feature>
<dbReference type="InterPro" id="IPR013083">
    <property type="entry name" value="Znf_RING/FYVE/PHD"/>
</dbReference>
<feature type="compositionally biased region" description="Polar residues" evidence="6">
    <location>
        <begin position="808"/>
        <end position="832"/>
    </location>
</feature>
<feature type="compositionally biased region" description="Low complexity" evidence="6">
    <location>
        <begin position="792"/>
        <end position="807"/>
    </location>
</feature>